<dbReference type="Proteomes" id="UP001589896">
    <property type="component" value="Unassembled WGS sequence"/>
</dbReference>
<dbReference type="CDD" id="cd07377">
    <property type="entry name" value="WHTH_GntR"/>
    <property type="match status" value="1"/>
</dbReference>
<dbReference type="SUPFAM" id="SSF48008">
    <property type="entry name" value="GntR ligand-binding domain-like"/>
    <property type="match status" value="1"/>
</dbReference>
<dbReference type="PANTHER" id="PTHR43537">
    <property type="entry name" value="TRANSCRIPTIONAL REGULATOR, GNTR FAMILY"/>
    <property type="match status" value="1"/>
</dbReference>
<evidence type="ECO:0000256" key="3">
    <source>
        <dbReference type="ARBA" id="ARBA00023163"/>
    </source>
</evidence>
<dbReference type="Gene3D" id="1.10.10.10">
    <property type="entry name" value="Winged helix-like DNA-binding domain superfamily/Winged helix DNA-binding domain"/>
    <property type="match status" value="1"/>
</dbReference>
<organism evidence="5 6">
    <name type="scientific">Lysobacter korlensis</name>
    <dbReference type="NCBI Taxonomy" id="553636"/>
    <lineage>
        <taxon>Bacteria</taxon>
        <taxon>Pseudomonadati</taxon>
        <taxon>Pseudomonadota</taxon>
        <taxon>Gammaproteobacteria</taxon>
        <taxon>Lysobacterales</taxon>
        <taxon>Lysobacteraceae</taxon>
        <taxon>Lysobacter</taxon>
    </lineage>
</organism>
<dbReference type="PANTHER" id="PTHR43537:SF49">
    <property type="entry name" value="TRANSCRIPTIONAL REGULATORY PROTEIN"/>
    <property type="match status" value="1"/>
</dbReference>
<dbReference type="InterPro" id="IPR036390">
    <property type="entry name" value="WH_DNA-bd_sf"/>
</dbReference>
<keyword evidence="2" id="KW-0238">DNA-binding</keyword>
<dbReference type="SUPFAM" id="SSF46785">
    <property type="entry name" value="Winged helix' DNA-binding domain"/>
    <property type="match status" value="1"/>
</dbReference>
<dbReference type="InterPro" id="IPR011711">
    <property type="entry name" value="GntR_C"/>
</dbReference>
<proteinExistence type="predicted"/>
<feature type="domain" description="HTH gntR-type" evidence="4">
    <location>
        <begin position="23"/>
        <end position="90"/>
    </location>
</feature>
<evidence type="ECO:0000313" key="5">
    <source>
        <dbReference type="EMBL" id="MFC0680591.1"/>
    </source>
</evidence>
<accession>A0ABV6RUF2</accession>
<comment type="caution">
    <text evidence="5">The sequence shown here is derived from an EMBL/GenBank/DDBJ whole genome shotgun (WGS) entry which is preliminary data.</text>
</comment>
<dbReference type="PROSITE" id="PS50949">
    <property type="entry name" value="HTH_GNTR"/>
    <property type="match status" value="1"/>
</dbReference>
<dbReference type="Pfam" id="PF00392">
    <property type="entry name" value="GntR"/>
    <property type="match status" value="1"/>
</dbReference>
<name>A0ABV6RUF2_9GAMM</name>
<dbReference type="SMART" id="SM00345">
    <property type="entry name" value="HTH_GNTR"/>
    <property type="match status" value="1"/>
</dbReference>
<dbReference type="RefSeq" id="WP_386672478.1">
    <property type="nucleotide sequence ID" value="NZ_JBHLTG010000006.1"/>
</dbReference>
<dbReference type="SMART" id="SM00895">
    <property type="entry name" value="FCD"/>
    <property type="match status" value="1"/>
</dbReference>
<sequence length="237" mass="25928">MSDTDVALAGLREIAQRANSGYRSVGVMVYEVLRDAILTGRLSGGAKLRQETLAEAIGVSREPVRSALIQLEADGLVELRDRRGAVVKTLSVERVHEIYELRALLEGHALRRAMKSMTPERAARLRDLAIVADAKTEGTDFVSARVEFYRELYGGSQSTLLVEHIEDLRLQLGRYMLGWRVIGEHAHSHQALAEVIAAGDSAAAQKLLKQHLEAVRDGVLRVLAVESGQQSGAEPEA</sequence>
<dbReference type="PRINTS" id="PR00035">
    <property type="entry name" value="HTHGNTR"/>
</dbReference>
<protein>
    <submittedName>
        <fullName evidence="5">GntR family transcriptional regulator</fullName>
    </submittedName>
</protein>
<keyword evidence="1" id="KW-0805">Transcription regulation</keyword>
<gene>
    <name evidence="5" type="ORF">ACFFGH_22400</name>
</gene>
<dbReference type="InterPro" id="IPR000524">
    <property type="entry name" value="Tscrpt_reg_HTH_GntR"/>
</dbReference>
<keyword evidence="3" id="KW-0804">Transcription</keyword>
<keyword evidence="6" id="KW-1185">Reference proteome</keyword>
<dbReference type="InterPro" id="IPR036388">
    <property type="entry name" value="WH-like_DNA-bd_sf"/>
</dbReference>
<dbReference type="InterPro" id="IPR008920">
    <property type="entry name" value="TF_FadR/GntR_C"/>
</dbReference>
<dbReference type="EMBL" id="JBHLTG010000006">
    <property type="protein sequence ID" value="MFC0680591.1"/>
    <property type="molecule type" value="Genomic_DNA"/>
</dbReference>
<evidence type="ECO:0000256" key="2">
    <source>
        <dbReference type="ARBA" id="ARBA00023125"/>
    </source>
</evidence>
<dbReference type="Pfam" id="PF07729">
    <property type="entry name" value="FCD"/>
    <property type="match status" value="1"/>
</dbReference>
<evidence type="ECO:0000259" key="4">
    <source>
        <dbReference type="PROSITE" id="PS50949"/>
    </source>
</evidence>
<dbReference type="Gene3D" id="1.20.120.530">
    <property type="entry name" value="GntR ligand-binding domain-like"/>
    <property type="match status" value="1"/>
</dbReference>
<evidence type="ECO:0000256" key="1">
    <source>
        <dbReference type="ARBA" id="ARBA00023015"/>
    </source>
</evidence>
<reference evidence="5 6" key="1">
    <citation type="submission" date="2024-09" db="EMBL/GenBank/DDBJ databases">
        <authorList>
            <person name="Sun Q."/>
            <person name="Mori K."/>
        </authorList>
    </citation>
    <scope>NUCLEOTIDE SEQUENCE [LARGE SCALE GENOMIC DNA]</scope>
    <source>
        <strain evidence="5 6">KCTC 23076</strain>
    </source>
</reference>
<evidence type="ECO:0000313" key="6">
    <source>
        <dbReference type="Proteomes" id="UP001589896"/>
    </source>
</evidence>